<dbReference type="InterPro" id="IPR051829">
    <property type="entry name" value="Multiheme_Cytochr_ET"/>
</dbReference>
<evidence type="ECO:0000313" key="2">
    <source>
        <dbReference type="EMBL" id="GAA4946106.1"/>
    </source>
</evidence>
<accession>A0ABP9GRX7</accession>
<dbReference type="CDD" id="cd08168">
    <property type="entry name" value="Cytochrom_C3"/>
    <property type="match status" value="1"/>
</dbReference>
<dbReference type="EMBL" id="BAABJJ010000029">
    <property type="protein sequence ID" value="GAA4946106.1"/>
    <property type="molecule type" value="Genomic_DNA"/>
</dbReference>
<dbReference type="PANTHER" id="PTHR35038">
    <property type="entry name" value="DISSIMILATORY SULFITE REDUCTASE SIRA"/>
    <property type="match status" value="1"/>
</dbReference>
<organism evidence="2 3">
    <name type="scientific">Algibacter agarivorans</name>
    <dbReference type="NCBI Taxonomy" id="1109741"/>
    <lineage>
        <taxon>Bacteria</taxon>
        <taxon>Pseudomonadati</taxon>
        <taxon>Bacteroidota</taxon>
        <taxon>Flavobacteriia</taxon>
        <taxon>Flavobacteriales</taxon>
        <taxon>Flavobacteriaceae</taxon>
        <taxon>Algibacter</taxon>
    </lineage>
</organism>
<protein>
    <recommendedName>
        <fullName evidence="4">Cytochrome C</fullName>
    </recommendedName>
</protein>
<reference evidence="3" key="1">
    <citation type="journal article" date="2019" name="Int. J. Syst. Evol. Microbiol.">
        <title>The Global Catalogue of Microorganisms (GCM) 10K type strain sequencing project: providing services to taxonomists for standard genome sequencing and annotation.</title>
        <authorList>
            <consortium name="The Broad Institute Genomics Platform"/>
            <consortium name="The Broad Institute Genome Sequencing Center for Infectious Disease"/>
            <person name="Wu L."/>
            <person name="Ma J."/>
        </authorList>
    </citation>
    <scope>NUCLEOTIDE SEQUENCE [LARGE SCALE GENOMIC DNA]</scope>
    <source>
        <strain evidence="3">JCM 18285</strain>
    </source>
</reference>
<proteinExistence type="predicted"/>
<comment type="caution">
    <text evidence="2">The sequence shown here is derived from an EMBL/GenBank/DDBJ whole genome shotgun (WGS) entry which is preliminary data.</text>
</comment>
<evidence type="ECO:0008006" key="4">
    <source>
        <dbReference type="Google" id="ProtNLM"/>
    </source>
</evidence>
<dbReference type="SUPFAM" id="SSF48695">
    <property type="entry name" value="Multiheme cytochromes"/>
    <property type="match status" value="3"/>
</dbReference>
<dbReference type="RefSeq" id="WP_345191784.1">
    <property type="nucleotide sequence ID" value="NZ_BAABJJ010000029.1"/>
</dbReference>
<dbReference type="Proteomes" id="UP001501302">
    <property type="component" value="Unassembled WGS sequence"/>
</dbReference>
<name>A0ABP9GRX7_9FLAO</name>
<dbReference type="Gene3D" id="3.90.10.10">
    <property type="entry name" value="Cytochrome C3"/>
    <property type="match status" value="6"/>
</dbReference>
<gene>
    <name evidence="2" type="ORF">GCM10023314_19240</name>
</gene>
<keyword evidence="3" id="KW-1185">Reference proteome</keyword>
<sequence length="611" mass="70200">MKNLIVHIAIVVFSVTISYGQISPGDLSEAHKELEGMSNCTQCHELGEKVLDRKCLECHKEIQTLINKKEGLHGQVKVIKQDCFKCHSDHHGRKFDMIHLDEDSFNHEETGYELEGKHATVDCRECHMPDNIQNIEIKKKKHTFLGLDQECLACHDDFHQETLSADCVQCHDFKEFRPASNFNHNDAEFALKGKHKDLECIECHKETTRNGKEFQEFAGLAFEDCVSCHEDPHERKLPGDCKSCHKEDDFSLFFGGDTFNHNTTNFTLNGKHNEVDCFSCHKESDNPLLVFQDNLRTNENNCVKCHDDVHEGKFGLDCAKCHRETSFLSIKEIKNFDHSVTDYPLEGKHLQVDCKKCHKGRFTMAIDFSACNKCHDDYHQGEFAVNNISPDCIECHSLQEGFDYSLYTLDQHQETDFPLKGAHVATPCYACHVSEEKDRWTFRELGSKCVDCHNDIHENYISVTFYPKQDCTACHINDTWSSINSFDHSKTDWALEGKHQQVACRDCHFTESENNKNEIIQKFTNLETDCIACHDNVHENTFAINGVTDCVRCHVTTSWIPENFDHDTTNFSLEGKHTEVDCRACHTSTTVNGKEEIIYKLNKLECIDCHQ</sequence>
<evidence type="ECO:0000256" key="1">
    <source>
        <dbReference type="ARBA" id="ARBA00022729"/>
    </source>
</evidence>
<dbReference type="InterPro" id="IPR036280">
    <property type="entry name" value="Multihaem_cyt_sf"/>
</dbReference>
<evidence type="ECO:0000313" key="3">
    <source>
        <dbReference type="Proteomes" id="UP001501302"/>
    </source>
</evidence>
<keyword evidence="1" id="KW-0732">Signal</keyword>